<proteinExistence type="predicted"/>
<dbReference type="Gene3D" id="3.30.420.40">
    <property type="match status" value="2"/>
</dbReference>
<evidence type="ECO:0000313" key="3">
    <source>
        <dbReference type="Proteomes" id="UP000178583"/>
    </source>
</evidence>
<dbReference type="AlphaFoldDB" id="A0A1F5E774"/>
<evidence type="ECO:0000313" key="2">
    <source>
        <dbReference type="EMBL" id="OGD63259.1"/>
    </source>
</evidence>
<dbReference type="InterPro" id="IPR003494">
    <property type="entry name" value="SHS2_FtsA"/>
</dbReference>
<dbReference type="STRING" id="1797472.A2215_00140"/>
<dbReference type="PANTHER" id="PTHR32432">
    <property type="entry name" value="CELL DIVISION PROTEIN FTSA-RELATED"/>
    <property type="match status" value="1"/>
</dbReference>
<protein>
    <recommendedName>
        <fullName evidence="1">SHS2 domain-containing protein</fullName>
    </recommendedName>
</protein>
<dbReference type="CDD" id="cd24004">
    <property type="entry name" value="ASKHA_NBD_PilM-like"/>
    <property type="match status" value="1"/>
</dbReference>
<dbReference type="Pfam" id="PF14450">
    <property type="entry name" value="FtsA"/>
    <property type="match status" value="1"/>
</dbReference>
<dbReference type="EMBL" id="MEZY01000036">
    <property type="protein sequence ID" value="OGD63259.1"/>
    <property type="molecule type" value="Genomic_DNA"/>
</dbReference>
<dbReference type="SUPFAM" id="SSF53067">
    <property type="entry name" value="Actin-like ATPase domain"/>
    <property type="match status" value="1"/>
</dbReference>
<comment type="caution">
    <text evidence="2">The sequence shown here is derived from an EMBL/GenBank/DDBJ whole genome shotgun (WGS) entry which is preliminary data.</text>
</comment>
<sequence length="416" mass="45393">MVFGFKRKKKHYALALDIGTEFVKVLVFRVEDNRANVIGVGKQRQKLTDMQGGKVTDISAVIANCEKAIDQAVEMADVAPRQCIIGIAGELVKGTTTTVHFRRENPEEKITVKEIREIIDEVQKKTFDKARSSLAWETGYSEIDVKLVNSAVVDVKIDGYKVTNPIGFQGRDVAIGIFNAFAPIVHLGALQTIASGLGLDLLAITSEPYAVARSVGLEELSDFSSIFIDVGGGTTDIAVVRSGGVEGTRMFAIGGRVFTKSIADVLEVDFEEAEKIKLKYSKGELEKDEELCAKIAQALKNDCEVWLAGVELALEEFTNIDLLPSRIMLCGGGSLLPEIKDYLTQTAWVKRLPFAKQPKVEYINPSQVPTVKDETKKLIDAQDITPMAMANLAIDLAGEEKLLDGILSKVADGLRS</sequence>
<organism evidence="2 3">
    <name type="scientific">Candidatus Berkelbacteria bacterium RIFOXYA2_FULL_43_10</name>
    <dbReference type="NCBI Taxonomy" id="1797472"/>
    <lineage>
        <taxon>Bacteria</taxon>
        <taxon>Candidatus Berkelbacteria</taxon>
    </lineage>
</organism>
<dbReference type="InterPro" id="IPR043129">
    <property type="entry name" value="ATPase_NBD"/>
</dbReference>
<accession>A0A1F5E774</accession>
<gene>
    <name evidence="2" type="ORF">A2215_00140</name>
</gene>
<reference evidence="2 3" key="1">
    <citation type="journal article" date="2016" name="Nat. Commun.">
        <title>Thousands of microbial genomes shed light on interconnected biogeochemical processes in an aquifer system.</title>
        <authorList>
            <person name="Anantharaman K."/>
            <person name="Brown C.T."/>
            <person name="Hug L.A."/>
            <person name="Sharon I."/>
            <person name="Castelle C.J."/>
            <person name="Probst A.J."/>
            <person name="Thomas B.C."/>
            <person name="Singh A."/>
            <person name="Wilkins M.J."/>
            <person name="Karaoz U."/>
            <person name="Brodie E.L."/>
            <person name="Williams K.H."/>
            <person name="Hubbard S.S."/>
            <person name="Banfield J.F."/>
        </authorList>
    </citation>
    <scope>NUCLEOTIDE SEQUENCE [LARGE SCALE GENOMIC DNA]</scope>
</reference>
<dbReference type="GO" id="GO:0051301">
    <property type="term" value="P:cell division"/>
    <property type="evidence" value="ECO:0007669"/>
    <property type="project" value="InterPro"/>
</dbReference>
<dbReference type="SMART" id="SM00842">
    <property type="entry name" value="FtsA"/>
    <property type="match status" value="1"/>
</dbReference>
<feature type="domain" description="SHS2" evidence="1">
    <location>
        <begin position="13"/>
        <end position="215"/>
    </location>
</feature>
<dbReference type="Proteomes" id="UP000178583">
    <property type="component" value="Unassembled WGS sequence"/>
</dbReference>
<evidence type="ECO:0000259" key="1">
    <source>
        <dbReference type="SMART" id="SM00842"/>
    </source>
</evidence>
<name>A0A1F5E774_9BACT</name>
<dbReference type="InterPro" id="IPR050696">
    <property type="entry name" value="FtsA/MreB"/>
</dbReference>